<comment type="catalytic activity">
    <reaction evidence="15">
        <text>2 Fe(III)-[cytochrome c3] + H2 = 2 Fe(II)-[cytochrome c3] + 2 H(+)</text>
        <dbReference type="Rhea" id="RHEA:20625"/>
        <dbReference type="Rhea" id="RHEA-COMP:11576"/>
        <dbReference type="Rhea" id="RHEA-COMP:11577"/>
        <dbReference type="ChEBI" id="CHEBI:15378"/>
        <dbReference type="ChEBI" id="CHEBI:18276"/>
        <dbReference type="ChEBI" id="CHEBI:29033"/>
        <dbReference type="ChEBI" id="CHEBI:29034"/>
        <dbReference type="EC" id="1.12.2.1"/>
    </reaction>
</comment>
<keyword evidence="9" id="KW-0732">Signal</keyword>
<evidence type="ECO:0000256" key="3">
    <source>
        <dbReference type="ARBA" id="ARBA00004418"/>
    </source>
</evidence>
<dbReference type="GO" id="GO:0051538">
    <property type="term" value="F:3 iron, 4 sulfur cluster binding"/>
    <property type="evidence" value="ECO:0007669"/>
    <property type="project" value="UniProtKB-KW"/>
</dbReference>
<reference evidence="19" key="1">
    <citation type="submission" date="2016-08" db="EMBL/GenBank/DDBJ databases">
        <authorList>
            <person name="Seilhamer J.J."/>
        </authorList>
    </citation>
    <scope>NUCLEOTIDE SEQUENCE</scope>
    <source>
        <strain evidence="19">86-1</strain>
    </source>
</reference>
<dbReference type="AlphaFoldDB" id="A0A212KZC0"/>
<dbReference type="GO" id="GO:0009375">
    <property type="term" value="C:ferredoxin hydrogenase complex"/>
    <property type="evidence" value="ECO:0007669"/>
    <property type="project" value="InterPro"/>
</dbReference>
<dbReference type="RefSeq" id="WP_179979398.1">
    <property type="nucleotide sequence ID" value="NZ_LT608333.1"/>
</dbReference>
<keyword evidence="14 16" id="KW-0003">3Fe-4S</keyword>
<sequence length="318" mass="34205">MRIAVGLGKEGGEERLERLERQGISRRDFMKFCTAVAVAMGMGPAFASEVAAALTGRRPSVVYLHGAECTGCSEALLRTYQPFIDTLILDTISLDYHETIMAAAGEAAEEALHAAVNSPEGFVCIVEGAIPTGMDGKYGYIAGHTMYDICKDILPKAKAVVSVGTCACYGGIQAAKPNPTGAKGVNDCYGNIGIKAINVPGCPPNPINMVGALVAFLKGQKIELDEVGRPVMFFGQTVHDLCERRKHFDAGEFAPSFNSEEARKGWCLYDVGCKGPQTYNNCPKVLFNETNWPVGAGHPCIGCSEPNFWDDMTPFYQN</sequence>
<dbReference type="PANTHER" id="PTHR30013">
    <property type="entry name" value="NIFE / NIFESE HYDROGENASE SMALL SUBUNIT FAMILY MEMBER"/>
    <property type="match status" value="1"/>
</dbReference>
<dbReference type="NCBIfam" id="TIGR01409">
    <property type="entry name" value="TAT_signal_seq"/>
    <property type="match status" value="1"/>
</dbReference>
<evidence type="ECO:0000256" key="2">
    <source>
        <dbReference type="ARBA" id="ARBA00001966"/>
    </source>
</evidence>
<proteinExistence type="inferred from homology"/>
<keyword evidence="12 16" id="KW-0408">Iron</keyword>
<dbReference type="NCBIfam" id="TIGR00391">
    <property type="entry name" value="hydA"/>
    <property type="match status" value="1"/>
</dbReference>
<dbReference type="Pfam" id="PF01058">
    <property type="entry name" value="Oxidored_q6"/>
    <property type="match status" value="1"/>
</dbReference>
<feature type="binding site" evidence="16">
    <location>
        <position position="242"/>
    </location>
    <ligand>
        <name>[4Fe-4S] cluster</name>
        <dbReference type="ChEBI" id="CHEBI:49883"/>
        <label>2</label>
    </ligand>
</feature>
<evidence type="ECO:0000259" key="18">
    <source>
        <dbReference type="Pfam" id="PF14720"/>
    </source>
</evidence>
<evidence type="ECO:0000256" key="12">
    <source>
        <dbReference type="ARBA" id="ARBA00023004"/>
    </source>
</evidence>
<dbReference type="GO" id="GO:0051539">
    <property type="term" value="F:4 iron, 4 sulfur cluster binding"/>
    <property type="evidence" value="ECO:0007669"/>
    <property type="project" value="UniProtKB-KW"/>
</dbReference>
<evidence type="ECO:0000256" key="8">
    <source>
        <dbReference type="ARBA" id="ARBA00022723"/>
    </source>
</evidence>
<feature type="binding site" evidence="16">
    <location>
        <position position="303"/>
    </location>
    <ligand>
        <name>[3Fe-4S] cluster</name>
        <dbReference type="ChEBI" id="CHEBI:21137"/>
    </ligand>
</feature>
<keyword evidence="8 16" id="KW-0479">Metal-binding</keyword>
<dbReference type="GO" id="GO:0047806">
    <property type="term" value="F:cytochrome-c3 hydrogenase activity"/>
    <property type="evidence" value="ECO:0007669"/>
    <property type="project" value="UniProtKB-EC"/>
</dbReference>
<dbReference type="SUPFAM" id="SSF56770">
    <property type="entry name" value="HydA/Nqo6-like"/>
    <property type="match status" value="1"/>
</dbReference>
<dbReference type="InterPro" id="IPR019546">
    <property type="entry name" value="TAT_signal_bac_arc"/>
</dbReference>
<evidence type="ECO:0000256" key="5">
    <source>
        <dbReference type="ARBA" id="ARBA00011771"/>
    </source>
</evidence>
<protein>
    <recommendedName>
        <fullName evidence="6">cytochrome-c3 hydrogenase</fullName>
        <ecNumber evidence="6">1.12.2.1</ecNumber>
    </recommendedName>
</protein>
<dbReference type="InterPro" id="IPR006137">
    <property type="entry name" value="NADH_UbQ_OxRdtase-like_20kDa"/>
</dbReference>
<evidence type="ECO:0000256" key="10">
    <source>
        <dbReference type="ARBA" id="ARBA00022764"/>
    </source>
</evidence>
<dbReference type="PRINTS" id="PR00614">
    <property type="entry name" value="NIHGNASESMLL"/>
</dbReference>
<name>A0A212KZC0_9BACT</name>
<dbReference type="GO" id="GO:0042597">
    <property type="term" value="C:periplasmic space"/>
    <property type="evidence" value="ECO:0007669"/>
    <property type="project" value="UniProtKB-SubCell"/>
</dbReference>
<evidence type="ECO:0000256" key="6">
    <source>
        <dbReference type="ARBA" id="ARBA00012159"/>
    </source>
</evidence>
<dbReference type="Pfam" id="PF14720">
    <property type="entry name" value="NiFe_hyd_SSU_C"/>
    <property type="match status" value="1"/>
</dbReference>
<dbReference type="InterPro" id="IPR037148">
    <property type="entry name" value="NiFe-Hase_small_C_sf"/>
</dbReference>
<dbReference type="GO" id="GO:0009055">
    <property type="term" value="F:electron transfer activity"/>
    <property type="evidence" value="ECO:0007669"/>
    <property type="project" value="TreeGrafter"/>
</dbReference>
<comment type="cofactor">
    <cofactor evidence="2">
        <name>[4Fe-4S] cluster</name>
        <dbReference type="ChEBI" id="CHEBI:49883"/>
    </cofactor>
</comment>
<comment type="subunit">
    <text evidence="5">Heterodimer of a large and a small subunit.</text>
</comment>
<evidence type="ECO:0000313" key="19">
    <source>
        <dbReference type="EMBL" id="SCM70655.1"/>
    </source>
</evidence>
<feature type="binding site" evidence="16">
    <location>
        <position position="202"/>
    </location>
    <ligand>
        <name>[4Fe-4S] cluster</name>
        <dbReference type="ChEBI" id="CHEBI:49883"/>
        <label>1</label>
    </ligand>
</feature>
<dbReference type="InterPro" id="IPR001821">
    <property type="entry name" value="NiFe_hydrogenase_ssu"/>
</dbReference>
<feature type="binding site" evidence="16">
    <location>
        <position position="166"/>
    </location>
    <ligand>
        <name>[4Fe-4S] cluster</name>
        <dbReference type="ChEBI" id="CHEBI:49883"/>
        <label>1</label>
    </ligand>
</feature>
<feature type="binding site" evidence="16">
    <location>
        <position position="267"/>
    </location>
    <ligand>
        <name>[4Fe-4S] cluster</name>
        <dbReference type="ChEBI" id="CHEBI:49883"/>
        <label>2</label>
    </ligand>
</feature>
<comment type="cofactor">
    <cofactor evidence="1">
        <name>[3Fe-4S] cluster</name>
        <dbReference type="ChEBI" id="CHEBI:21137"/>
    </cofactor>
</comment>
<dbReference type="Gene3D" id="3.40.50.700">
    <property type="entry name" value="NADH:ubiquinone oxidoreductase-like, 20kDa subunit"/>
    <property type="match status" value="1"/>
</dbReference>
<dbReference type="InterPro" id="IPR037024">
    <property type="entry name" value="NiFe_Hase_small_N_sf"/>
</dbReference>
<feature type="binding site" evidence="16">
    <location>
        <position position="239"/>
    </location>
    <ligand>
        <name>[4Fe-4S] cluster</name>
        <dbReference type="ChEBI" id="CHEBI:49883"/>
        <label>2</label>
    </ligand>
</feature>
<feature type="binding site" evidence="16">
    <location>
        <position position="273"/>
    </location>
    <ligand>
        <name>[4Fe-4S] cluster</name>
        <dbReference type="ChEBI" id="CHEBI:49883"/>
        <label>2</label>
    </ligand>
</feature>
<evidence type="ECO:0000256" key="15">
    <source>
        <dbReference type="ARBA" id="ARBA00029307"/>
    </source>
</evidence>
<evidence type="ECO:0000256" key="14">
    <source>
        <dbReference type="ARBA" id="ARBA00023291"/>
    </source>
</evidence>
<keyword evidence="11 19" id="KW-0560">Oxidoreductase</keyword>
<evidence type="ECO:0000256" key="11">
    <source>
        <dbReference type="ARBA" id="ARBA00023002"/>
    </source>
</evidence>
<dbReference type="PROSITE" id="PS51318">
    <property type="entry name" value="TAT"/>
    <property type="match status" value="1"/>
</dbReference>
<feature type="binding site" evidence="16">
    <location>
        <position position="72"/>
    </location>
    <ligand>
        <name>[4Fe-4S] cluster</name>
        <dbReference type="ChEBI" id="CHEBI:49883"/>
        <label>1</label>
    </ligand>
</feature>
<dbReference type="EC" id="1.12.2.1" evidence="6"/>
<dbReference type="PIRSF" id="PIRSF000310">
    <property type="entry name" value="NiFe_hyd_ssu"/>
    <property type="match status" value="1"/>
</dbReference>
<evidence type="ECO:0000256" key="4">
    <source>
        <dbReference type="ARBA" id="ARBA00006605"/>
    </source>
</evidence>
<evidence type="ECO:0000256" key="16">
    <source>
        <dbReference type="PIRSR" id="PIRSR000310-1"/>
    </source>
</evidence>
<dbReference type="GO" id="GO:0009061">
    <property type="term" value="P:anaerobic respiration"/>
    <property type="evidence" value="ECO:0007669"/>
    <property type="project" value="TreeGrafter"/>
</dbReference>
<evidence type="ECO:0000256" key="1">
    <source>
        <dbReference type="ARBA" id="ARBA00001927"/>
    </source>
</evidence>
<comment type="subcellular location">
    <subcellularLocation>
        <location evidence="3">Periplasm</location>
    </subcellularLocation>
</comment>
<comment type="similarity">
    <text evidence="4">Belongs to the [NiFe]/[NiFeSe] hydrogenase small subunit family.</text>
</comment>
<keyword evidence="10" id="KW-0574">Periplasm</keyword>
<evidence type="ECO:0000256" key="13">
    <source>
        <dbReference type="ARBA" id="ARBA00023014"/>
    </source>
</evidence>
<keyword evidence="13 16" id="KW-0411">Iron-sulfur</keyword>
<dbReference type="GO" id="GO:0044569">
    <property type="term" value="C:[Ni-Fe] hydrogenase complex"/>
    <property type="evidence" value="ECO:0007669"/>
    <property type="project" value="TreeGrafter"/>
</dbReference>
<evidence type="ECO:0000256" key="9">
    <source>
        <dbReference type="ARBA" id="ARBA00022729"/>
    </source>
</evidence>
<keyword evidence="7 16" id="KW-0004">4Fe-4S</keyword>
<dbReference type="PANTHER" id="PTHR30013:SF7">
    <property type="entry name" value="HYDROGENASE-2 SMALL CHAIN"/>
    <property type="match status" value="1"/>
</dbReference>
<feature type="domain" description="Cytochrome-c3 hydrogenase C-terminal" evidence="18">
    <location>
        <begin position="234"/>
        <end position="316"/>
    </location>
</feature>
<dbReference type="GO" id="GO:0046872">
    <property type="term" value="F:metal ion binding"/>
    <property type="evidence" value="ECO:0007669"/>
    <property type="project" value="UniProtKB-KW"/>
</dbReference>
<dbReference type="InterPro" id="IPR027394">
    <property type="entry name" value="Cytochrome-c3_hydrogenase_C"/>
</dbReference>
<dbReference type="Gene3D" id="4.10.480.10">
    <property type="entry name" value="Cytochrome-c3 hydrogenase, C-terminal domain"/>
    <property type="match status" value="1"/>
</dbReference>
<gene>
    <name evidence="19" type="primary">hydA</name>
    <name evidence="19" type="ORF">KL86DES1_10540</name>
</gene>
<feature type="binding site" evidence="16">
    <location>
        <position position="69"/>
    </location>
    <ligand>
        <name>[4Fe-4S] cluster</name>
        <dbReference type="ChEBI" id="CHEBI:49883"/>
        <label>1</label>
    </ligand>
</feature>
<dbReference type="GO" id="GO:0008901">
    <property type="term" value="F:ferredoxin hydrogenase activity"/>
    <property type="evidence" value="ECO:0007669"/>
    <property type="project" value="InterPro"/>
</dbReference>
<dbReference type="EMBL" id="FMJC01000001">
    <property type="protein sequence ID" value="SCM70655.1"/>
    <property type="molecule type" value="Genomic_DNA"/>
</dbReference>
<dbReference type="InterPro" id="IPR006311">
    <property type="entry name" value="TAT_signal"/>
</dbReference>
<feature type="binding site" evidence="16">
    <location>
        <position position="300"/>
    </location>
    <ligand>
        <name>[3Fe-4S] cluster</name>
        <dbReference type="ChEBI" id="CHEBI:21137"/>
    </ligand>
</feature>
<dbReference type="GO" id="GO:0016020">
    <property type="term" value="C:membrane"/>
    <property type="evidence" value="ECO:0007669"/>
    <property type="project" value="TreeGrafter"/>
</dbReference>
<feature type="domain" description="NADH:ubiquinone oxidoreductase-like 20kDa subunit" evidence="17">
    <location>
        <begin position="69"/>
        <end position="215"/>
    </location>
</feature>
<evidence type="ECO:0000256" key="7">
    <source>
        <dbReference type="ARBA" id="ARBA00022485"/>
    </source>
</evidence>
<organism evidence="19">
    <name type="scientific">uncultured Desulfovibrio sp</name>
    <dbReference type="NCBI Taxonomy" id="167968"/>
    <lineage>
        <taxon>Bacteria</taxon>
        <taxon>Pseudomonadati</taxon>
        <taxon>Thermodesulfobacteriota</taxon>
        <taxon>Desulfovibrionia</taxon>
        <taxon>Desulfovibrionales</taxon>
        <taxon>Desulfovibrionaceae</taxon>
        <taxon>Desulfovibrio</taxon>
        <taxon>environmental samples</taxon>
    </lineage>
</organism>
<evidence type="ECO:0000259" key="17">
    <source>
        <dbReference type="Pfam" id="PF01058"/>
    </source>
</evidence>
<accession>A0A212KZC0</accession>
<feature type="binding site" evidence="16">
    <location>
        <position position="282"/>
    </location>
    <ligand>
        <name>[3Fe-4S] cluster</name>
        <dbReference type="ChEBI" id="CHEBI:21137"/>
    </ligand>
</feature>